<dbReference type="AlphaFoldDB" id="A0A9D4AP95"/>
<sequence>MFPPDFVTCGSDCGQGRNLRVCEISALLPKGQGGLFTDPYVCTEFPPLPPHTHALDCKQRAKSCSPNRTKLPLLQLWLRLRDVVKSRSGGRMPGDIQQDQLLQGGE</sequence>
<evidence type="ECO:0000313" key="2">
    <source>
        <dbReference type="EMBL" id="KAH1165209.1"/>
    </source>
</evidence>
<accession>A0A9D4AP95</accession>
<comment type="caution">
    <text evidence="2">The sequence shown here is derived from an EMBL/GenBank/DDBJ whole genome shotgun (WGS) entry which is preliminary data.</text>
</comment>
<evidence type="ECO:0000313" key="3">
    <source>
        <dbReference type="Proteomes" id="UP000827986"/>
    </source>
</evidence>
<protein>
    <submittedName>
        <fullName evidence="2">Uncharacterized protein</fullName>
    </submittedName>
</protein>
<dbReference type="EMBL" id="JAHDVG010000488">
    <property type="protein sequence ID" value="KAH1165209.1"/>
    <property type="molecule type" value="Genomic_DNA"/>
</dbReference>
<feature type="compositionally biased region" description="Low complexity" evidence="1">
    <location>
        <begin position="94"/>
        <end position="106"/>
    </location>
</feature>
<name>A0A9D4AP95_9SAUR</name>
<dbReference type="Proteomes" id="UP000827986">
    <property type="component" value="Unassembled WGS sequence"/>
</dbReference>
<organism evidence="2 3">
    <name type="scientific">Mauremys mutica</name>
    <name type="common">yellowpond turtle</name>
    <dbReference type="NCBI Taxonomy" id="74926"/>
    <lineage>
        <taxon>Eukaryota</taxon>
        <taxon>Metazoa</taxon>
        <taxon>Chordata</taxon>
        <taxon>Craniata</taxon>
        <taxon>Vertebrata</taxon>
        <taxon>Euteleostomi</taxon>
        <taxon>Archelosauria</taxon>
        <taxon>Testudinata</taxon>
        <taxon>Testudines</taxon>
        <taxon>Cryptodira</taxon>
        <taxon>Durocryptodira</taxon>
        <taxon>Testudinoidea</taxon>
        <taxon>Geoemydidae</taxon>
        <taxon>Geoemydinae</taxon>
        <taxon>Mauremys</taxon>
    </lineage>
</organism>
<reference evidence="2" key="1">
    <citation type="submission" date="2021-09" db="EMBL/GenBank/DDBJ databases">
        <title>The genome of Mauremys mutica provides insights into the evolution of semi-aquatic lifestyle.</title>
        <authorList>
            <person name="Gong S."/>
            <person name="Gao Y."/>
        </authorList>
    </citation>
    <scope>NUCLEOTIDE SEQUENCE</scope>
    <source>
        <strain evidence="2">MM-2020</strain>
        <tissue evidence="2">Muscle</tissue>
    </source>
</reference>
<proteinExistence type="predicted"/>
<feature type="region of interest" description="Disordered" evidence="1">
    <location>
        <begin position="87"/>
        <end position="106"/>
    </location>
</feature>
<keyword evidence="3" id="KW-1185">Reference proteome</keyword>
<evidence type="ECO:0000256" key="1">
    <source>
        <dbReference type="SAM" id="MobiDB-lite"/>
    </source>
</evidence>
<gene>
    <name evidence="2" type="ORF">KIL84_022768</name>
</gene>